<dbReference type="InterPro" id="IPR014977">
    <property type="entry name" value="WRC_dom"/>
</dbReference>
<feature type="compositionally biased region" description="Polar residues" evidence="3">
    <location>
        <begin position="14"/>
        <end position="25"/>
    </location>
</feature>
<reference evidence="5 6" key="1">
    <citation type="submission" date="2019-07" db="EMBL/GenBank/DDBJ databases">
        <title>De Novo Assembly of kiwifruit Actinidia rufa.</title>
        <authorList>
            <person name="Sugita-Konishi S."/>
            <person name="Sato K."/>
            <person name="Mori E."/>
            <person name="Abe Y."/>
            <person name="Kisaki G."/>
            <person name="Hamano K."/>
            <person name="Suezawa K."/>
            <person name="Otani M."/>
            <person name="Fukuda T."/>
            <person name="Manabe T."/>
            <person name="Gomi K."/>
            <person name="Tabuchi M."/>
            <person name="Akimitsu K."/>
            <person name="Kataoka I."/>
        </authorList>
    </citation>
    <scope>NUCLEOTIDE SEQUENCE [LARGE SCALE GENOMIC DNA]</scope>
    <source>
        <strain evidence="6">cv. Fuchu</strain>
    </source>
</reference>
<sequence length="276" mass="30703">MCSADLLSPPAARHTSTATSISRRGTLSPSLPIPPPLLIRSMETKTVSPQMRAYPIPSEPSRDSQFYCSKIGGEFRSLHGWFSCSVASMKISVDGEDKNVNNQPPNHALSMEEDMEKVICCKTDGKAWKCKKETSRGHPLCEHHLAQIRTYNSLAHPLSGKKSVAAPEKAAASTRRPRLKKSGSNSNLNPNPQEFYYYSGFGPRWGKKRGSNNPVNNNNKVRLQEFEEGAAPSSSSSQIDHDLCDYVEDDYDEEEDEFGKKRGRKPIKARSLKSLM</sequence>
<name>A0A7J0F243_9ERIC</name>
<evidence type="ECO:0000256" key="3">
    <source>
        <dbReference type="SAM" id="MobiDB-lite"/>
    </source>
</evidence>
<evidence type="ECO:0000313" key="6">
    <source>
        <dbReference type="Proteomes" id="UP000585474"/>
    </source>
</evidence>
<dbReference type="OrthoDB" id="1927437at2759"/>
<dbReference type="AlphaFoldDB" id="A0A7J0F243"/>
<dbReference type="PANTHER" id="PTHR34680:SF3">
    <property type="entry name" value="EXPRESSED PROTEIN"/>
    <property type="match status" value="1"/>
</dbReference>
<accession>A0A7J0F243</accession>
<evidence type="ECO:0000256" key="2">
    <source>
        <dbReference type="PROSITE-ProRule" id="PRU01002"/>
    </source>
</evidence>
<evidence type="ECO:0000256" key="1">
    <source>
        <dbReference type="ARBA" id="ARBA00023242"/>
    </source>
</evidence>
<feature type="compositionally biased region" description="Polar residues" evidence="3">
    <location>
        <begin position="182"/>
        <end position="192"/>
    </location>
</feature>
<feature type="region of interest" description="Disordered" evidence="3">
    <location>
        <begin position="1"/>
        <end position="35"/>
    </location>
</feature>
<dbReference type="Pfam" id="PF08879">
    <property type="entry name" value="WRC"/>
    <property type="match status" value="1"/>
</dbReference>
<feature type="region of interest" description="Disordered" evidence="3">
    <location>
        <begin position="159"/>
        <end position="193"/>
    </location>
</feature>
<keyword evidence="6" id="KW-1185">Reference proteome</keyword>
<evidence type="ECO:0000313" key="5">
    <source>
        <dbReference type="EMBL" id="GFY92516.1"/>
    </source>
</evidence>
<feature type="compositionally biased region" description="Basic residues" evidence="3">
    <location>
        <begin position="261"/>
        <end position="276"/>
    </location>
</feature>
<comment type="caution">
    <text evidence="2">Lacks conserved residue(s) required for the propagation of feature annotation.</text>
</comment>
<proteinExistence type="predicted"/>
<evidence type="ECO:0000259" key="4">
    <source>
        <dbReference type="PROSITE" id="PS51667"/>
    </source>
</evidence>
<organism evidence="5 6">
    <name type="scientific">Actinidia rufa</name>
    <dbReference type="NCBI Taxonomy" id="165716"/>
    <lineage>
        <taxon>Eukaryota</taxon>
        <taxon>Viridiplantae</taxon>
        <taxon>Streptophyta</taxon>
        <taxon>Embryophyta</taxon>
        <taxon>Tracheophyta</taxon>
        <taxon>Spermatophyta</taxon>
        <taxon>Magnoliopsida</taxon>
        <taxon>eudicotyledons</taxon>
        <taxon>Gunneridae</taxon>
        <taxon>Pentapetalae</taxon>
        <taxon>asterids</taxon>
        <taxon>Ericales</taxon>
        <taxon>Actinidiaceae</taxon>
        <taxon>Actinidia</taxon>
    </lineage>
</organism>
<keyword evidence="1" id="KW-0539">Nucleus</keyword>
<dbReference type="EMBL" id="BJWL01000008">
    <property type="protein sequence ID" value="GFY92516.1"/>
    <property type="molecule type" value="Genomic_DNA"/>
</dbReference>
<dbReference type="PROSITE" id="PS51667">
    <property type="entry name" value="WRC"/>
    <property type="match status" value="1"/>
</dbReference>
<protein>
    <recommendedName>
        <fullName evidence="4">WRC domain-containing protein</fullName>
    </recommendedName>
</protein>
<feature type="compositionally biased region" description="Acidic residues" evidence="3">
    <location>
        <begin position="245"/>
        <end position="257"/>
    </location>
</feature>
<gene>
    <name evidence="5" type="ORF">Acr_08g0009120</name>
</gene>
<dbReference type="Proteomes" id="UP000585474">
    <property type="component" value="Unassembled WGS sequence"/>
</dbReference>
<feature type="domain" description="WRC" evidence="4">
    <location>
        <begin position="114"/>
        <end position="159"/>
    </location>
</feature>
<feature type="region of interest" description="Disordered" evidence="3">
    <location>
        <begin position="227"/>
        <end position="276"/>
    </location>
</feature>
<comment type="caution">
    <text evidence="5">The sequence shown here is derived from an EMBL/GenBank/DDBJ whole genome shotgun (WGS) entry which is preliminary data.</text>
</comment>
<dbReference type="PANTHER" id="PTHR34680">
    <property type="entry name" value="EXPRESSED PROTEIN"/>
    <property type="match status" value="1"/>
</dbReference>